<sequence>MGILHRANKDSNLIEKAILSYRYSLNDIRVFHSDRGKEYDNKAIDEVLETFNIERSLSRKGNPYDNAVSEATNKILKIEFIYQNKFVTLEELELQLAEYIYWYNYIRIHGSLGYVTPIEYRNEAVPERAA</sequence>
<dbReference type="Proteomes" id="UP000245423">
    <property type="component" value="Chromosome 1"/>
</dbReference>
<gene>
    <name evidence="2" type="ORF">CUESP1_3298</name>
</gene>
<dbReference type="AlphaFoldDB" id="A0A1M4PSW5"/>
<dbReference type="InterPro" id="IPR036397">
    <property type="entry name" value="RNaseH_sf"/>
</dbReference>
<dbReference type="EMBL" id="LT669839">
    <property type="protein sequence ID" value="SHD78623.1"/>
    <property type="molecule type" value="Genomic_DNA"/>
</dbReference>
<organism evidence="2 3">
    <name type="scientific">[Clostridium] ultunense Esp</name>
    <dbReference type="NCBI Taxonomy" id="1288971"/>
    <lineage>
        <taxon>Bacteria</taxon>
        <taxon>Bacillati</taxon>
        <taxon>Bacillota</taxon>
        <taxon>Tissierellia</taxon>
        <taxon>Tissierellales</taxon>
        <taxon>Tepidimicrobiaceae</taxon>
        <taxon>Schnuerera</taxon>
    </lineage>
</organism>
<accession>A0A1M4PSW5</accession>
<evidence type="ECO:0000259" key="1">
    <source>
        <dbReference type="PROSITE" id="PS50994"/>
    </source>
</evidence>
<keyword evidence="3" id="KW-1185">Reference proteome</keyword>
<dbReference type="Gene3D" id="3.30.420.10">
    <property type="entry name" value="Ribonuclease H-like superfamily/Ribonuclease H"/>
    <property type="match status" value="1"/>
</dbReference>
<dbReference type="GO" id="GO:0015074">
    <property type="term" value="P:DNA integration"/>
    <property type="evidence" value="ECO:0007669"/>
    <property type="project" value="InterPro"/>
</dbReference>
<dbReference type="PANTHER" id="PTHR46889:SF4">
    <property type="entry name" value="TRANSPOSASE INSO FOR INSERTION SEQUENCE ELEMENT IS911B-RELATED"/>
    <property type="match status" value="1"/>
</dbReference>
<dbReference type="InterPro" id="IPR012337">
    <property type="entry name" value="RNaseH-like_sf"/>
</dbReference>
<dbReference type="PANTHER" id="PTHR46889">
    <property type="entry name" value="TRANSPOSASE INSF FOR INSERTION SEQUENCE IS3B-RELATED"/>
    <property type="match status" value="1"/>
</dbReference>
<proteinExistence type="predicted"/>
<evidence type="ECO:0000313" key="3">
    <source>
        <dbReference type="Proteomes" id="UP000245423"/>
    </source>
</evidence>
<protein>
    <submittedName>
        <fullName evidence="2">Transposase</fullName>
    </submittedName>
</protein>
<evidence type="ECO:0000313" key="2">
    <source>
        <dbReference type="EMBL" id="SHD78623.1"/>
    </source>
</evidence>
<reference evidence="2 3" key="1">
    <citation type="submission" date="2016-11" db="EMBL/GenBank/DDBJ databases">
        <authorList>
            <person name="Manzoor S."/>
        </authorList>
    </citation>
    <scope>NUCLEOTIDE SEQUENCE [LARGE SCALE GENOMIC DNA]</scope>
    <source>
        <strain evidence="2">Clostridium ultunense strain Esp</strain>
    </source>
</reference>
<feature type="domain" description="Integrase catalytic" evidence="1">
    <location>
        <begin position="1"/>
        <end position="125"/>
    </location>
</feature>
<dbReference type="InterPro" id="IPR050900">
    <property type="entry name" value="Transposase_IS3/IS150/IS904"/>
</dbReference>
<dbReference type="GO" id="GO:0003676">
    <property type="term" value="F:nucleic acid binding"/>
    <property type="evidence" value="ECO:0007669"/>
    <property type="project" value="InterPro"/>
</dbReference>
<dbReference type="Pfam" id="PF13333">
    <property type="entry name" value="rve_2"/>
    <property type="match status" value="1"/>
</dbReference>
<name>A0A1M4PSW5_9FIRM</name>
<dbReference type="SUPFAM" id="SSF53098">
    <property type="entry name" value="Ribonuclease H-like"/>
    <property type="match status" value="1"/>
</dbReference>
<dbReference type="PROSITE" id="PS50994">
    <property type="entry name" value="INTEGRASE"/>
    <property type="match status" value="1"/>
</dbReference>
<dbReference type="InterPro" id="IPR001584">
    <property type="entry name" value="Integrase_cat-core"/>
</dbReference>